<sequence>MIIHVQIPSGETKSVSLLRSASVNDLKVVIQGTEGTPIYRQLLTCQGQSLMDDSKLSEYGISDKATIQL</sequence>
<evidence type="ECO:0000313" key="3">
    <source>
        <dbReference type="Proteomes" id="UP000218334"/>
    </source>
</evidence>
<gene>
    <name evidence="2" type="ORF">ARMSODRAFT_870731</name>
</gene>
<dbReference type="EMBL" id="KZ293476">
    <property type="protein sequence ID" value="PBK61357.1"/>
    <property type="molecule type" value="Genomic_DNA"/>
</dbReference>
<accession>A0A2H3B9U5</accession>
<name>A0A2H3B9U5_9AGAR</name>
<dbReference type="Proteomes" id="UP000218334">
    <property type="component" value="Unassembled WGS sequence"/>
</dbReference>
<reference evidence="3" key="1">
    <citation type="journal article" date="2017" name="Nat. Ecol. Evol.">
        <title>Genome expansion and lineage-specific genetic innovations in the forest pathogenic fungi Armillaria.</title>
        <authorList>
            <person name="Sipos G."/>
            <person name="Prasanna A.N."/>
            <person name="Walter M.C."/>
            <person name="O'Connor E."/>
            <person name="Balint B."/>
            <person name="Krizsan K."/>
            <person name="Kiss B."/>
            <person name="Hess J."/>
            <person name="Varga T."/>
            <person name="Slot J."/>
            <person name="Riley R."/>
            <person name="Boka B."/>
            <person name="Rigling D."/>
            <person name="Barry K."/>
            <person name="Lee J."/>
            <person name="Mihaltcheva S."/>
            <person name="LaButti K."/>
            <person name="Lipzen A."/>
            <person name="Waldron R."/>
            <person name="Moloney N.M."/>
            <person name="Sperisen C."/>
            <person name="Kredics L."/>
            <person name="Vagvoelgyi C."/>
            <person name="Patrignani A."/>
            <person name="Fitzpatrick D."/>
            <person name="Nagy I."/>
            <person name="Doyle S."/>
            <person name="Anderson J.B."/>
            <person name="Grigoriev I.V."/>
            <person name="Gueldener U."/>
            <person name="Muensterkoetter M."/>
            <person name="Nagy L.G."/>
        </authorList>
    </citation>
    <scope>NUCLEOTIDE SEQUENCE [LARGE SCALE GENOMIC DNA]</scope>
    <source>
        <strain evidence="3">28-4</strain>
    </source>
</reference>
<dbReference type="PROSITE" id="PS50053">
    <property type="entry name" value="UBIQUITIN_2"/>
    <property type="match status" value="1"/>
</dbReference>
<dbReference type="InterPro" id="IPR029071">
    <property type="entry name" value="Ubiquitin-like_domsf"/>
</dbReference>
<dbReference type="Gene3D" id="3.10.20.90">
    <property type="entry name" value="Phosphatidylinositol 3-kinase Catalytic Subunit, Chain A, domain 1"/>
    <property type="match status" value="1"/>
</dbReference>
<dbReference type="AlphaFoldDB" id="A0A2H3B9U5"/>
<dbReference type="CDD" id="cd17039">
    <property type="entry name" value="Ubl_ubiquitin_like"/>
    <property type="match status" value="1"/>
</dbReference>
<feature type="domain" description="Ubiquitin-like" evidence="1">
    <location>
        <begin position="1"/>
        <end position="69"/>
    </location>
</feature>
<proteinExistence type="predicted"/>
<dbReference type="InterPro" id="IPR000626">
    <property type="entry name" value="Ubiquitin-like_dom"/>
</dbReference>
<evidence type="ECO:0000259" key="1">
    <source>
        <dbReference type="PROSITE" id="PS50053"/>
    </source>
</evidence>
<keyword evidence="3" id="KW-1185">Reference proteome</keyword>
<dbReference type="SUPFAM" id="SSF54236">
    <property type="entry name" value="Ubiquitin-like"/>
    <property type="match status" value="1"/>
</dbReference>
<organism evidence="2 3">
    <name type="scientific">Armillaria solidipes</name>
    <dbReference type="NCBI Taxonomy" id="1076256"/>
    <lineage>
        <taxon>Eukaryota</taxon>
        <taxon>Fungi</taxon>
        <taxon>Dikarya</taxon>
        <taxon>Basidiomycota</taxon>
        <taxon>Agaricomycotina</taxon>
        <taxon>Agaricomycetes</taxon>
        <taxon>Agaricomycetidae</taxon>
        <taxon>Agaricales</taxon>
        <taxon>Marasmiineae</taxon>
        <taxon>Physalacriaceae</taxon>
        <taxon>Armillaria</taxon>
    </lineage>
</organism>
<feature type="non-terminal residue" evidence="2">
    <location>
        <position position="69"/>
    </location>
</feature>
<dbReference type="Pfam" id="PF00240">
    <property type="entry name" value="ubiquitin"/>
    <property type="match status" value="1"/>
</dbReference>
<dbReference type="SMART" id="SM00213">
    <property type="entry name" value="UBQ"/>
    <property type="match status" value="1"/>
</dbReference>
<evidence type="ECO:0000313" key="2">
    <source>
        <dbReference type="EMBL" id="PBK61357.1"/>
    </source>
</evidence>
<protein>
    <recommendedName>
        <fullName evidence="1">Ubiquitin-like domain-containing protein</fullName>
    </recommendedName>
</protein>